<feature type="signal peptide" evidence="2">
    <location>
        <begin position="1"/>
        <end position="15"/>
    </location>
</feature>
<dbReference type="EMBL" id="KK583274">
    <property type="protein sequence ID" value="KDO22104.1"/>
    <property type="molecule type" value="Genomic_DNA"/>
</dbReference>
<dbReference type="GeneID" id="24133007"/>
<keyword evidence="4" id="KW-1185">Reference proteome</keyword>
<evidence type="ECO:0000256" key="1">
    <source>
        <dbReference type="SAM" id="MobiDB-lite"/>
    </source>
</evidence>
<keyword evidence="2" id="KW-0732">Signal</keyword>
<feature type="compositionally biased region" description="Polar residues" evidence="1">
    <location>
        <begin position="36"/>
        <end position="52"/>
    </location>
</feature>
<dbReference type="VEuPathDB" id="FungiDB:SPRG_10922"/>
<feature type="chain" id="PRO_5012904134" description="RxLR effector protein" evidence="2">
    <location>
        <begin position="16"/>
        <end position="76"/>
    </location>
</feature>
<dbReference type="AlphaFoldDB" id="A0A067BUA2"/>
<dbReference type="RefSeq" id="XP_012207144.1">
    <property type="nucleotide sequence ID" value="XM_012351754.1"/>
</dbReference>
<accession>A0A067BUA2</accession>
<reference evidence="3 4" key="1">
    <citation type="journal article" date="2013" name="PLoS Genet.">
        <title>Distinctive expansion of potential virulence genes in the genome of the oomycete fish pathogen Saprolegnia parasitica.</title>
        <authorList>
            <person name="Jiang R.H."/>
            <person name="de Bruijn I."/>
            <person name="Haas B.J."/>
            <person name="Belmonte R."/>
            <person name="Lobach L."/>
            <person name="Christie J."/>
            <person name="van den Ackerveken G."/>
            <person name="Bottin A."/>
            <person name="Bulone V."/>
            <person name="Diaz-Moreno S.M."/>
            <person name="Dumas B."/>
            <person name="Fan L."/>
            <person name="Gaulin E."/>
            <person name="Govers F."/>
            <person name="Grenville-Briggs L.J."/>
            <person name="Horner N.R."/>
            <person name="Levin J.Z."/>
            <person name="Mammella M."/>
            <person name="Meijer H.J."/>
            <person name="Morris P."/>
            <person name="Nusbaum C."/>
            <person name="Oome S."/>
            <person name="Phillips A.J."/>
            <person name="van Rooyen D."/>
            <person name="Rzeszutek E."/>
            <person name="Saraiva M."/>
            <person name="Secombes C.J."/>
            <person name="Seidl M.F."/>
            <person name="Snel B."/>
            <person name="Stassen J.H."/>
            <person name="Sykes S."/>
            <person name="Tripathy S."/>
            <person name="van den Berg H."/>
            <person name="Vega-Arreguin J.C."/>
            <person name="Wawra S."/>
            <person name="Young S.K."/>
            <person name="Zeng Q."/>
            <person name="Dieguez-Uribeondo J."/>
            <person name="Russ C."/>
            <person name="Tyler B.M."/>
            <person name="van West P."/>
        </authorList>
    </citation>
    <scope>NUCLEOTIDE SEQUENCE [LARGE SCALE GENOMIC DNA]</scope>
    <source>
        <strain evidence="3 4">CBS 223.65</strain>
    </source>
</reference>
<dbReference type="Proteomes" id="UP000030745">
    <property type="component" value="Unassembled WGS sequence"/>
</dbReference>
<proteinExistence type="predicted"/>
<evidence type="ECO:0008006" key="5">
    <source>
        <dbReference type="Google" id="ProtNLM"/>
    </source>
</evidence>
<gene>
    <name evidence="3" type="ORF">SPRG_10922</name>
</gene>
<evidence type="ECO:0000313" key="3">
    <source>
        <dbReference type="EMBL" id="KDO22104.1"/>
    </source>
</evidence>
<evidence type="ECO:0000313" key="4">
    <source>
        <dbReference type="Proteomes" id="UP000030745"/>
    </source>
</evidence>
<dbReference type="KEGG" id="spar:SPRG_10922"/>
<sequence length="76" mass="7962">MKVLSILLFGTLVAAEQMRSSVSSNTNPNVKDIFKISSSTGATRDNVDQPTGNAKVESNPKGKTGKSGVTPRALRG</sequence>
<evidence type="ECO:0000256" key="2">
    <source>
        <dbReference type="SAM" id="SignalP"/>
    </source>
</evidence>
<name>A0A067BUA2_SAPPC</name>
<feature type="region of interest" description="Disordered" evidence="1">
    <location>
        <begin position="19"/>
        <end position="76"/>
    </location>
</feature>
<feature type="compositionally biased region" description="Polar residues" evidence="1">
    <location>
        <begin position="19"/>
        <end position="29"/>
    </location>
</feature>
<organism evidence="3 4">
    <name type="scientific">Saprolegnia parasitica (strain CBS 223.65)</name>
    <dbReference type="NCBI Taxonomy" id="695850"/>
    <lineage>
        <taxon>Eukaryota</taxon>
        <taxon>Sar</taxon>
        <taxon>Stramenopiles</taxon>
        <taxon>Oomycota</taxon>
        <taxon>Saprolegniomycetes</taxon>
        <taxon>Saprolegniales</taxon>
        <taxon>Saprolegniaceae</taxon>
        <taxon>Saprolegnia</taxon>
    </lineage>
</organism>
<protein>
    <recommendedName>
        <fullName evidence="5">RxLR effector protein</fullName>
    </recommendedName>
</protein>